<keyword evidence="4" id="KW-0256">Endoplasmic reticulum</keyword>
<evidence type="ECO:0000256" key="1">
    <source>
        <dbReference type="ARBA" id="ARBA00004163"/>
    </source>
</evidence>
<sequence>MSLQLTNIPQSLKNRWGMITTTPMKKTKNKNSKKSGPAVQQYATFGKKKIKVGRVLKRDNVTDSTVTTKSVVFLEQLKESTSKIVSHRGLSLEDLCKQLSHYNDNVRRNAIIGTKQLLEAHSDQIPKNMRTIIPAIGSQISAGMKHSATRGQLKVLIKLICNVSSNVISSYFDLLLTHVLKGLSDVNYDIRFFAFDVLIILMERYPDLCAKKAELFKGYLLLMESQRRPTKPFNILKSIHLFLTIFGSRIQVPYWSPHNIDVLIQNRTCSPAARIFPSRRVFDFPVLYSSTESTEKSPMLTEDGLLRTCRIISVLLPSLCTDQPNQDQASVLAEARSSFNKLRKIIGKYMEENNPAASFTADLDRIHKLLAKSLKMRRRNLKSSNAENDNKLREQLFKKPFLPASNRRPQNYDRQSNIMKDRAEKTTDMLNSLVLRMSEQVKQSEETTSTLIHSSAVLKETHSHFISIQATVRSGGKLLSKYARRETTDKILIVLALMLYFSVIIYILRKRLPWFSLDWLWFI</sequence>
<name>A0AAD4NCF7_9BILA</name>
<evidence type="ECO:0000256" key="8">
    <source>
        <dbReference type="ARBA" id="ARBA00023136"/>
    </source>
</evidence>
<evidence type="ECO:0000256" key="3">
    <source>
        <dbReference type="ARBA" id="ARBA00022692"/>
    </source>
</evidence>
<dbReference type="SUPFAM" id="SSF48371">
    <property type="entry name" value="ARM repeat"/>
    <property type="match status" value="1"/>
</dbReference>
<dbReference type="InterPro" id="IPR016024">
    <property type="entry name" value="ARM-type_fold"/>
</dbReference>
<keyword evidence="3 10" id="KW-0812">Transmembrane</keyword>
<dbReference type="InterPro" id="IPR005606">
    <property type="entry name" value="Sec20"/>
</dbReference>
<keyword evidence="2" id="KW-0813">Transport</keyword>
<evidence type="ECO:0000256" key="7">
    <source>
        <dbReference type="ARBA" id="ARBA00023054"/>
    </source>
</evidence>
<gene>
    <name evidence="12" type="ORF">DdX_05497</name>
</gene>
<dbReference type="PANTHER" id="PTHR12825:SF0">
    <property type="entry name" value="VESICLE TRANSPORT PROTEIN SEC20"/>
    <property type="match status" value="1"/>
</dbReference>
<keyword evidence="7" id="KW-0175">Coiled coil</keyword>
<evidence type="ECO:0000256" key="10">
    <source>
        <dbReference type="SAM" id="Phobius"/>
    </source>
</evidence>
<dbReference type="EMBL" id="JAKKPZ010000006">
    <property type="protein sequence ID" value="KAI1720124.1"/>
    <property type="molecule type" value="Genomic_DNA"/>
</dbReference>
<dbReference type="GO" id="GO:0005484">
    <property type="term" value="F:SNAP receptor activity"/>
    <property type="evidence" value="ECO:0007669"/>
    <property type="project" value="InterPro"/>
</dbReference>
<dbReference type="GO" id="GO:0005789">
    <property type="term" value="C:endoplasmic reticulum membrane"/>
    <property type="evidence" value="ECO:0007669"/>
    <property type="project" value="UniProtKB-SubCell"/>
</dbReference>
<accession>A0AAD4NCF7</accession>
<keyword evidence="8 10" id="KW-0472">Membrane</keyword>
<proteinExistence type="inferred from homology"/>
<keyword evidence="13" id="KW-1185">Reference proteome</keyword>
<evidence type="ECO:0000256" key="9">
    <source>
        <dbReference type="ARBA" id="ARBA00037934"/>
    </source>
</evidence>
<evidence type="ECO:0000259" key="11">
    <source>
        <dbReference type="Pfam" id="PF03908"/>
    </source>
</evidence>
<feature type="transmembrane region" description="Helical" evidence="10">
    <location>
        <begin position="491"/>
        <end position="508"/>
    </location>
</feature>
<evidence type="ECO:0000313" key="13">
    <source>
        <dbReference type="Proteomes" id="UP001201812"/>
    </source>
</evidence>
<dbReference type="AlphaFoldDB" id="A0AAD4NCF7"/>
<comment type="similarity">
    <text evidence="9">Belongs to the SEC20 family.</text>
</comment>
<comment type="caution">
    <text evidence="12">The sequence shown here is derived from an EMBL/GenBank/DDBJ whole genome shotgun (WGS) entry which is preliminary data.</text>
</comment>
<comment type="subcellular location">
    <subcellularLocation>
        <location evidence="1">Endoplasmic reticulum membrane</location>
        <topology evidence="1">Single-pass type IV membrane protein</topology>
    </subcellularLocation>
</comment>
<evidence type="ECO:0000256" key="2">
    <source>
        <dbReference type="ARBA" id="ARBA00022448"/>
    </source>
</evidence>
<keyword evidence="6 10" id="KW-1133">Transmembrane helix</keyword>
<dbReference type="PANTHER" id="PTHR12825">
    <property type="entry name" value="BNIP1-RELATED"/>
    <property type="match status" value="1"/>
</dbReference>
<evidence type="ECO:0000313" key="12">
    <source>
        <dbReference type="EMBL" id="KAI1720124.1"/>
    </source>
</evidence>
<keyword evidence="5" id="KW-0931">ER-Golgi transport</keyword>
<dbReference type="GO" id="GO:0031201">
    <property type="term" value="C:SNARE complex"/>
    <property type="evidence" value="ECO:0007669"/>
    <property type="project" value="TreeGrafter"/>
</dbReference>
<evidence type="ECO:0000256" key="6">
    <source>
        <dbReference type="ARBA" id="ARBA00022989"/>
    </source>
</evidence>
<dbReference type="Gene3D" id="1.25.10.10">
    <property type="entry name" value="Leucine-rich Repeat Variant"/>
    <property type="match status" value="1"/>
</dbReference>
<dbReference type="Proteomes" id="UP001201812">
    <property type="component" value="Unassembled WGS sequence"/>
</dbReference>
<protein>
    <submittedName>
        <fullName evidence="12">Sec20 domain-containing protein</fullName>
    </submittedName>
</protein>
<feature type="domain" description="Sec20 C-terminal" evidence="11">
    <location>
        <begin position="424"/>
        <end position="512"/>
    </location>
</feature>
<organism evidence="12 13">
    <name type="scientific">Ditylenchus destructor</name>
    <dbReference type="NCBI Taxonomy" id="166010"/>
    <lineage>
        <taxon>Eukaryota</taxon>
        <taxon>Metazoa</taxon>
        <taxon>Ecdysozoa</taxon>
        <taxon>Nematoda</taxon>
        <taxon>Chromadorea</taxon>
        <taxon>Rhabditida</taxon>
        <taxon>Tylenchina</taxon>
        <taxon>Tylenchomorpha</taxon>
        <taxon>Sphaerularioidea</taxon>
        <taxon>Anguinidae</taxon>
        <taxon>Anguininae</taxon>
        <taxon>Ditylenchus</taxon>
    </lineage>
</organism>
<evidence type="ECO:0000256" key="5">
    <source>
        <dbReference type="ARBA" id="ARBA00022892"/>
    </source>
</evidence>
<dbReference type="InterPro" id="IPR011989">
    <property type="entry name" value="ARM-like"/>
</dbReference>
<dbReference type="InterPro" id="IPR056173">
    <property type="entry name" value="Sec20_C"/>
</dbReference>
<evidence type="ECO:0000256" key="4">
    <source>
        <dbReference type="ARBA" id="ARBA00022824"/>
    </source>
</evidence>
<dbReference type="Pfam" id="PF03908">
    <property type="entry name" value="Sec20"/>
    <property type="match status" value="1"/>
</dbReference>
<dbReference type="GO" id="GO:0006890">
    <property type="term" value="P:retrograde vesicle-mediated transport, Golgi to endoplasmic reticulum"/>
    <property type="evidence" value="ECO:0007669"/>
    <property type="project" value="InterPro"/>
</dbReference>
<reference evidence="12" key="1">
    <citation type="submission" date="2022-01" db="EMBL/GenBank/DDBJ databases">
        <title>Genome Sequence Resource for Two Populations of Ditylenchus destructor, the Migratory Endoparasitic Phytonematode.</title>
        <authorList>
            <person name="Zhang H."/>
            <person name="Lin R."/>
            <person name="Xie B."/>
        </authorList>
    </citation>
    <scope>NUCLEOTIDE SEQUENCE</scope>
    <source>
        <strain evidence="12">BazhouSP</strain>
    </source>
</reference>